<evidence type="ECO:0000313" key="1">
    <source>
        <dbReference type="EMBL" id="RRR48499.1"/>
    </source>
</evidence>
<organism evidence="1 2">
    <name type="scientific">Mycolicibacter terrae</name>
    <dbReference type="NCBI Taxonomy" id="1788"/>
    <lineage>
        <taxon>Bacteria</taxon>
        <taxon>Bacillati</taxon>
        <taxon>Actinomycetota</taxon>
        <taxon>Actinomycetes</taxon>
        <taxon>Mycobacteriales</taxon>
        <taxon>Mycobacteriaceae</taxon>
        <taxon>Mycolicibacter</taxon>
    </lineage>
</organism>
<reference evidence="1" key="1">
    <citation type="submission" date="2018-11" db="EMBL/GenBank/DDBJ databases">
        <authorList>
            <person name="Sattar A."/>
            <person name="Zunita Z."/>
            <person name="Jalila A."/>
            <person name="Saleha A.A."/>
        </authorList>
    </citation>
    <scope>NUCLEOTIDE SEQUENCE</scope>
    <source>
        <strain evidence="1">F12-74</strain>
    </source>
</reference>
<keyword evidence="2" id="KW-1185">Reference proteome</keyword>
<dbReference type="EMBL" id="RRZR01000001">
    <property type="protein sequence ID" value="RRR48499.1"/>
    <property type="molecule type" value="Genomic_DNA"/>
</dbReference>
<accession>A0ACD2ET77</accession>
<gene>
    <name evidence="1" type="ORF">EHH44_00155</name>
</gene>
<proteinExistence type="predicted"/>
<name>A0ACD2ET77_9MYCO</name>
<dbReference type="Proteomes" id="UP000268891">
    <property type="component" value="Unassembled WGS sequence"/>
</dbReference>
<protein>
    <submittedName>
        <fullName evidence="1">TetR/AcrR family transcriptional regulator</fullName>
    </submittedName>
</protein>
<evidence type="ECO:0000313" key="2">
    <source>
        <dbReference type="Proteomes" id="UP000268891"/>
    </source>
</evidence>
<sequence>MPSSEWTKRSCASNWSLCTCWAWPSRVTNSRSNHSPPQRPRSWSRGSAPPCSAISPGLPRNPPADTRRLRGPRPRPIVPNRTVRFDEREAGRVPQQNRNDSKVQQIRRAAQTLFLRHGFASVSTAALAQEAGVSKETLYSRYPSKEAVLADVLEHLIIAGEGTISAPSPELTTRADLDRALRTLAGELGAELIQRDYIELARIVIAETPRLPRVGEIFRQAVAERAFRHTSELLVAGQDAGLVRDVDTMAAARMFVGPLVLHALTKVLLVAPSAAQEPPEPLDVGTHVDLFLAAVATPAPKEQR</sequence>
<comment type="caution">
    <text evidence="1">The sequence shown here is derived from an EMBL/GenBank/DDBJ whole genome shotgun (WGS) entry which is preliminary data.</text>
</comment>